<protein>
    <submittedName>
        <fullName evidence="3">Sugar phosphate isomerase/epimerase</fullName>
    </submittedName>
</protein>
<evidence type="ECO:0000256" key="1">
    <source>
        <dbReference type="SAM" id="SignalP"/>
    </source>
</evidence>
<dbReference type="Gene3D" id="3.20.20.150">
    <property type="entry name" value="Divalent-metal-dependent TIM barrel enzymes"/>
    <property type="match status" value="1"/>
</dbReference>
<gene>
    <name evidence="3" type="ORF">SAMN05421823_10468</name>
</gene>
<organism evidence="3 4">
    <name type="scientific">Catalinimonas alkaloidigena</name>
    <dbReference type="NCBI Taxonomy" id="1075417"/>
    <lineage>
        <taxon>Bacteria</taxon>
        <taxon>Pseudomonadati</taxon>
        <taxon>Bacteroidota</taxon>
        <taxon>Cytophagia</taxon>
        <taxon>Cytophagales</taxon>
        <taxon>Catalimonadaceae</taxon>
        <taxon>Catalinimonas</taxon>
    </lineage>
</organism>
<dbReference type="PANTHER" id="PTHR12110">
    <property type="entry name" value="HYDROXYPYRUVATE ISOMERASE"/>
    <property type="match status" value="1"/>
</dbReference>
<dbReference type="PROSITE" id="PS51318">
    <property type="entry name" value="TAT"/>
    <property type="match status" value="1"/>
</dbReference>
<keyword evidence="1" id="KW-0732">Signal</keyword>
<evidence type="ECO:0000313" key="4">
    <source>
        <dbReference type="Proteomes" id="UP000198510"/>
    </source>
</evidence>
<reference evidence="3 4" key="1">
    <citation type="submission" date="2016-10" db="EMBL/GenBank/DDBJ databases">
        <authorList>
            <person name="de Groot N.N."/>
        </authorList>
    </citation>
    <scope>NUCLEOTIDE SEQUENCE [LARGE SCALE GENOMIC DNA]</scope>
    <source>
        <strain evidence="3 4">DSM 25186</strain>
    </source>
</reference>
<sequence length="326" mass="36131">MINRRVFLKNSLKTSAVLGMGSLILPACSDGSKSTDATATDSTTAPATAASNAMPASLAAIGLQLYTVREQMDQDTKGTLQKVADIGYKNMEIAAGSKGHYYGMKPAELASMMKDLGLTLRSGHVLAGGQTQQEAPLPASMLTLTNGTQQLVDMAAEAGQEYLVCAYMFPSEYNTLDGLKRTMETLSKAGEACQKAGVQFCYHNHDFEFSQQYDGKTMYEMMLEQLDPEQVKYELDLYWVSKSNQDPVAWFEKYPGRFPLWHVKDMDNTEKKFFTEVGNGTIDFKRIFENADKSGMKYYFVEQDQTPGNPLESIATSYQNLTQLLA</sequence>
<dbReference type="InterPro" id="IPR013022">
    <property type="entry name" value="Xyl_isomerase-like_TIM-brl"/>
</dbReference>
<dbReference type="PANTHER" id="PTHR12110:SF41">
    <property type="entry name" value="INOSOSE DEHYDRATASE"/>
    <property type="match status" value="1"/>
</dbReference>
<keyword evidence="3" id="KW-0413">Isomerase</keyword>
<dbReference type="EMBL" id="FNFO01000004">
    <property type="protein sequence ID" value="SDK98496.1"/>
    <property type="molecule type" value="Genomic_DNA"/>
</dbReference>
<dbReference type="SUPFAM" id="SSF51658">
    <property type="entry name" value="Xylose isomerase-like"/>
    <property type="match status" value="1"/>
</dbReference>
<feature type="chain" id="PRO_5011655555" evidence="1">
    <location>
        <begin position="30"/>
        <end position="326"/>
    </location>
</feature>
<dbReference type="AlphaFoldDB" id="A0A1G9GCT4"/>
<evidence type="ECO:0000313" key="3">
    <source>
        <dbReference type="EMBL" id="SDK98496.1"/>
    </source>
</evidence>
<dbReference type="InterPro" id="IPR050312">
    <property type="entry name" value="IolE/XylAMocC-like"/>
</dbReference>
<dbReference type="STRING" id="1075417.SAMN05421823_10468"/>
<dbReference type="InterPro" id="IPR036237">
    <property type="entry name" value="Xyl_isomerase-like_sf"/>
</dbReference>
<dbReference type="InterPro" id="IPR006311">
    <property type="entry name" value="TAT_signal"/>
</dbReference>
<name>A0A1G9GCT4_9BACT</name>
<feature type="signal peptide" evidence="1">
    <location>
        <begin position="1"/>
        <end position="29"/>
    </location>
</feature>
<accession>A0A1G9GCT4</accession>
<feature type="domain" description="Xylose isomerase-like TIM barrel" evidence="2">
    <location>
        <begin position="80"/>
        <end position="304"/>
    </location>
</feature>
<evidence type="ECO:0000259" key="2">
    <source>
        <dbReference type="Pfam" id="PF01261"/>
    </source>
</evidence>
<dbReference type="Proteomes" id="UP000198510">
    <property type="component" value="Unassembled WGS sequence"/>
</dbReference>
<dbReference type="Pfam" id="PF01261">
    <property type="entry name" value="AP_endonuc_2"/>
    <property type="match status" value="1"/>
</dbReference>
<dbReference type="GO" id="GO:0016853">
    <property type="term" value="F:isomerase activity"/>
    <property type="evidence" value="ECO:0007669"/>
    <property type="project" value="UniProtKB-KW"/>
</dbReference>
<keyword evidence="4" id="KW-1185">Reference proteome</keyword>
<proteinExistence type="predicted"/>